<reference evidence="1" key="1">
    <citation type="submission" date="2020-05" db="EMBL/GenBank/DDBJ databases">
        <authorList>
            <person name="Chiriac C."/>
            <person name="Salcher M."/>
            <person name="Ghai R."/>
            <person name="Kavagutti S V."/>
        </authorList>
    </citation>
    <scope>NUCLEOTIDE SEQUENCE</scope>
</reference>
<accession>A0A6J7X6S5</accession>
<gene>
    <name evidence="1" type="ORF">UFOVP376_36</name>
</gene>
<proteinExistence type="predicted"/>
<protein>
    <submittedName>
        <fullName evidence="1">Uncharacterized protein</fullName>
    </submittedName>
</protein>
<evidence type="ECO:0000313" key="1">
    <source>
        <dbReference type="EMBL" id="CAB5222933.1"/>
    </source>
</evidence>
<sequence length="509" mass="52997">MATVYEYKGVPYELPDGLTNEAALARIKASLSETTLAPEAAIAQSTTPAQETAPSLTDQLKRQAGLAGRAVVQGLSAPANIVGDFLGGAGNLAFMALGSDRRATPMSQAQNRALTQVGFPEPATTSERAAQAGMQGLVSAGGMAAALPKTIFGADLVRQIPAATAAPMVAQPVSEEVKNVTGSDLAAFIVSVGVSGAVGQNAGRLADRIVSGKQPVTTMEQVRQNAQRAYTKVSDAGIKLTPENATILVDRLKTRLDAKDYIPENAAPVNNVLSKIESIAARGDVSFDNVEKMRSLSNTLKSNPDGNVRRLGSELIAGIDEHVASLKPRDVSAGAGGIDQAVKTIASARKDWRNMSRASTLENILDVAEVKALNPTASESEIIRQGFITLAANKKKMALFNEAERNAIKGVAKGSSLDPLLTLMSKFNPQRSQLIAAGGIGGGIASPESLMYTAPIAAGGFAADKLQALMRRRAGEQAVGGLLGGNIVMPAPSQYSRGLLSTLMTQQQD</sequence>
<name>A0A6J7X6S5_9CAUD</name>
<organism evidence="1">
    <name type="scientific">uncultured Caudovirales phage</name>
    <dbReference type="NCBI Taxonomy" id="2100421"/>
    <lineage>
        <taxon>Viruses</taxon>
        <taxon>Duplodnaviria</taxon>
        <taxon>Heunggongvirae</taxon>
        <taxon>Uroviricota</taxon>
        <taxon>Caudoviricetes</taxon>
        <taxon>Peduoviridae</taxon>
        <taxon>Maltschvirus</taxon>
        <taxon>Maltschvirus maltsch</taxon>
    </lineage>
</organism>
<dbReference type="EMBL" id="LR798305">
    <property type="protein sequence ID" value="CAB5222933.1"/>
    <property type="molecule type" value="Genomic_DNA"/>
</dbReference>